<feature type="domain" description="Pseudouridine synthase RsuA/RluA-like" evidence="4">
    <location>
        <begin position="35"/>
        <end position="124"/>
    </location>
</feature>
<dbReference type="InterPro" id="IPR006224">
    <property type="entry name" value="PsdUridine_synth_RluA-like_CS"/>
</dbReference>
<dbReference type="Gene3D" id="3.30.2350.10">
    <property type="entry name" value="Pseudouridine synthase"/>
    <property type="match status" value="1"/>
</dbReference>
<dbReference type="InterPro" id="IPR050188">
    <property type="entry name" value="RluA_PseudoU_synthase"/>
</dbReference>
<evidence type="ECO:0000313" key="5">
    <source>
        <dbReference type="EMBL" id="HJF17729.1"/>
    </source>
</evidence>
<accession>A0A921FUB7</accession>
<dbReference type="EMBL" id="DYWK01000002">
    <property type="protein sequence ID" value="HJF17729.1"/>
    <property type="molecule type" value="Genomic_DNA"/>
</dbReference>
<dbReference type="GO" id="GO:0000455">
    <property type="term" value="P:enzyme-directed rRNA pseudouridine synthesis"/>
    <property type="evidence" value="ECO:0007669"/>
    <property type="project" value="TreeGrafter"/>
</dbReference>
<sequence length="238" mass="26374">MSDKTIGTGTLKQHRWVMNEPQIPFSCEQLYCDDNLMVVDKPHFLASMPRGMWYRQTALIQMREKTGNEELSLAHRLDRATAGVLVMTTHKSVRGAYQKLFESRAVHKMYECVASDELARALVNPRRGEQLVQRLNEDGMHRAQFVAVHEDEDARDARRWGLQLSSHIEKTVGIFQAAELELGDREDANAVDSAVNADAVDGAVNTDAVGGADGANSVTAQLCQCNNVDRCQTAGTAE</sequence>
<dbReference type="PROSITE" id="PS01129">
    <property type="entry name" value="PSI_RLU"/>
    <property type="match status" value="1"/>
</dbReference>
<evidence type="ECO:0000256" key="3">
    <source>
        <dbReference type="ARBA" id="ARBA00033164"/>
    </source>
</evidence>
<proteinExistence type="predicted"/>
<evidence type="ECO:0000256" key="1">
    <source>
        <dbReference type="ARBA" id="ARBA00000073"/>
    </source>
</evidence>
<dbReference type="GO" id="GO:0140098">
    <property type="term" value="F:catalytic activity, acting on RNA"/>
    <property type="evidence" value="ECO:0007669"/>
    <property type="project" value="UniProtKB-ARBA"/>
</dbReference>
<dbReference type="GO" id="GO:0003723">
    <property type="term" value="F:RNA binding"/>
    <property type="evidence" value="ECO:0007669"/>
    <property type="project" value="InterPro"/>
</dbReference>
<reference evidence="5" key="1">
    <citation type="journal article" date="2021" name="PeerJ">
        <title>Extensive microbial diversity within the chicken gut microbiome revealed by metagenomics and culture.</title>
        <authorList>
            <person name="Gilroy R."/>
            <person name="Ravi A."/>
            <person name="Getino M."/>
            <person name="Pursley I."/>
            <person name="Horton D.L."/>
            <person name="Alikhan N.F."/>
            <person name="Baker D."/>
            <person name="Gharbi K."/>
            <person name="Hall N."/>
            <person name="Watson M."/>
            <person name="Adriaenssens E.M."/>
            <person name="Foster-Nyarko E."/>
            <person name="Jarju S."/>
            <person name="Secka A."/>
            <person name="Antonio M."/>
            <person name="Oren A."/>
            <person name="Chaudhuri R.R."/>
            <person name="La Ragione R."/>
            <person name="Hildebrand F."/>
            <person name="Pallen M.J."/>
        </authorList>
    </citation>
    <scope>NUCLEOTIDE SEQUENCE</scope>
    <source>
        <strain evidence="5">578</strain>
    </source>
</reference>
<comment type="caution">
    <text evidence="5">The sequence shown here is derived from an EMBL/GenBank/DDBJ whole genome shotgun (WGS) entry which is preliminary data.</text>
</comment>
<protein>
    <recommendedName>
        <fullName evidence="2">RNA pseudouridylate synthase</fullName>
    </recommendedName>
    <alternativeName>
        <fullName evidence="3">RNA-uridine isomerase</fullName>
    </alternativeName>
</protein>
<dbReference type="PANTHER" id="PTHR21600">
    <property type="entry name" value="MITOCHONDRIAL RNA PSEUDOURIDINE SYNTHASE"/>
    <property type="match status" value="1"/>
</dbReference>
<name>A0A921FUB7_9BIFI</name>
<evidence type="ECO:0000256" key="2">
    <source>
        <dbReference type="ARBA" id="ARBA00031870"/>
    </source>
</evidence>
<dbReference type="InterPro" id="IPR006145">
    <property type="entry name" value="PsdUridine_synth_RsuA/RluA"/>
</dbReference>
<evidence type="ECO:0000259" key="4">
    <source>
        <dbReference type="Pfam" id="PF00849"/>
    </source>
</evidence>
<comment type="catalytic activity">
    <reaction evidence="1">
        <text>a uridine in RNA = a pseudouridine in RNA</text>
        <dbReference type="Rhea" id="RHEA:48348"/>
        <dbReference type="Rhea" id="RHEA-COMP:12068"/>
        <dbReference type="Rhea" id="RHEA-COMP:12069"/>
        <dbReference type="ChEBI" id="CHEBI:65314"/>
        <dbReference type="ChEBI" id="CHEBI:65315"/>
    </reaction>
</comment>
<reference evidence="5" key="2">
    <citation type="submission" date="2021-09" db="EMBL/GenBank/DDBJ databases">
        <authorList>
            <person name="Gilroy R."/>
        </authorList>
    </citation>
    <scope>NUCLEOTIDE SEQUENCE</scope>
    <source>
        <strain evidence="5">578</strain>
    </source>
</reference>
<dbReference type="Pfam" id="PF00849">
    <property type="entry name" value="PseudoU_synth_2"/>
    <property type="match status" value="1"/>
</dbReference>
<dbReference type="AlphaFoldDB" id="A0A921FUB7"/>
<gene>
    <name evidence="5" type="ORF">K8U78_00925</name>
</gene>
<dbReference type="Proteomes" id="UP000715651">
    <property type="component" value="Unassembled WGS sequence"/>
</dbReference>
<dbReference type="InterPro" id="IPR020103">
    <property type="entry name" value="PsdUridine_synth_cat_dom_sf"/>
</dbReference>
<dbReference type="SUPFAM" id="SSF55120">
    <property type="entry name" value="Pseudouridine synthase"/>
    <property type="match status" value="1"/>
</dbReference>
<evidence type="ECO:0000313" key="6">
    <source>
        <dbReference type="Proteomes" id="UP000715651"/>
    </source>
</evidence>
<dbReference type="GO" id="GO:0009982">
    <property type="term" value="F:pseudouridine synthase activity"/>
    <property type="evidence" value="ECO:0007669"/>
    <property type="project" value="InterPro"/>
</dbReference>
<dbReference type="PANTHER" id="PTHR21600:SF84">
    <property type="entry name" value="PSEUDOURIDINE SYNTHASE RSUA_RLUA-LIKE DOMAIN-CONTAINING PROTEIN"/>
    <property type="match status" value="1"/>
</dbReference>
<organism evidence="5 6">
    <name type="scientific">Aeriscardovia aeriphila</name>
    <dbReference type="NCBI Taxonomy" id="218139"/>
    <lineage>
        <taxon>Bacteria</taxon>
        <taxon>Bacillati</taxon>
        <taxon>Actinomycetota</taxon>
        <taxon>Actinomycetes</taxon>
        <taxon>Bifidobacteriales</taxon>
        <taxon>Bifidobacteriaceae</taxon>
        <taxon>Aeriscardovia</taxon>
    </lineage>
</organism>